<evidence type="ECO:0000313" key="4">
    <source>
        <dbReference type="Proteomes" id="UP001165565"/>
    </source>
</evidence>
<evidence type="ECO:0000256" key="1">
    <source>
        <dbReference type="SAM" id="SignalP"/>
    </source>
</evidence>
<name>A0AA41ZBA8_9SPHN</name>
<dbReference type="PANTHER" id="PTHR23025:SF3">
    <property type="entry name" value="HORMONE-SENSITIVE LIPASE"/>
    <property type="match status" value="1"/>
</dbReference>
<reference evidence="3" key="1">
    <citation type="submission" date="2022-06" db="EMBL/GenBank/DDBJ databases">
        <title>Sphingomonas sp. nov. isolated from rhizosphere soil of tomato.</title>
        <authorList>
            <person name="Dong H."/>
            <person name="Gao R."/>
        </authorList>
    </citation>
    <scope>NUCLEOTIDE SEQUENCE</scope>
    <source>
        <strain evidence="3">MMSM24</strain>
    </source>
</reference>
<keyword evidence="1" id="KW-0732">Signal</keyword>
<accession>A0AA41ZBA8</accession>
<comment type="caution">
    <text evidence="3">The sequence shown here is derived from an EMBL/GenBank/DDBJ whole genome shotgun (WGS) entry which is preliminary data.</text>
</comment>
<dbReference type="InterPro" id="IPR029058">
    <property type="entry name" value="AB_hydrolase_fold"/>
</dbReference>
<dbReference type="RefSeq" id="WP_265269953.1">
    <property type="nucleotide sequence ID" value="NZ_JANFAV010000013.1"/>
</dbReference>
<feature type="chain" id="PRO_5041220824" evidence="1">
    <location>
        <begin position="25"/>
        <end position="352"/>
    </location>
</feature>
<dbReference type="SUPFAM" id="SSF53474">
    <property type="entry name" value="alpha/beta-Hydrolases"/>
    <property type="match status" value="1"/>
</dbReference>
<dbReference type="Gene3D" id="3.40.50.1820">
    <property type="entry name" value="alpha/beta hydrolase"/>
    <property type="match status" value="1"/>
</dbReference>
<feature type="signal peptide" evidence="1">
    <location>
        <begin position="1"/>
        <end position="24"/>
    </location>
</feature>
<evidence type="ECO:0000313" key="3">
    <source>
        <dbReference type="EMBL" id="MCW6536423.1"/>
    </source>
</evidence>
<dbReference type="AlphaFoldDB" id="A0AA41ZBA8"/>
<dbReference type="GO" id="GO:0019433">
    <property type="term" value="P:triglyceride catabolic process"/>
    <property type="evidence" value="ECO:0007669"/>
    <property type="project" value="TreeGrafter"/>
</dbReference>
<dbReference type="GO" id="GO:0004771">
    <property type="term" value="F:sterol ester esterase activity"/>
    <property type="evidence" value="ECO:0007669"/>
    <property type="project" value="TreeGrafter"/>
</dbReference>
<dbReference type="EMBL" id="JANFAV010000013">
    <property type="protein sequence ID" value="MCW6536423.1"/>
    <property type="molecule type" value="Genomic_DNA"/>
</dbReference>
<feature type="domain" description="Alpha/beta hydrolase fold-3" evidence="2">
    <location>
        <begin position="122"/>
        <end position="322"/>
    </location>
</feature>
<gene>
    <name evidence="3" type="ORF">NEE01_16715</name>
</gene>
<dbReference type="GO" id="GO:0004806">
    <property type="term" value="F:triacylglycerol lipase activity"/>
    <property type="evidence" value="ECO:0007669"/>
    <property type="project" value="TreeGrafter"/>
</dbReference>
<dbReference type="PROSITE" id="PS51318">
    <property type="entry name" value="TAT"/>
    <property type="match status" value="1"/>
</dbReference>
<keyword evidence="4" id="KW-1185">Reference proteome</keyword>
<dbReference type="PANTHER" id="PTHR23025">
    <property type="entry name" value="TRIACYLGLYCEROL LIPASE"/>
    <property type="match status" value="1"/>
</dbReference>
<evidence type="ECO:0000259" key="2">
    <source>
        <dbReference type="Pfam" id="PF07859"/>
    </source>
</evidence>
<dbReference type="InterPro" id="IPR013094">
    <property type="entry name" value="AB_hydrolase_3"/>
</dbReference>
<dbReference type="InterPro" id="IPR006311">
    <property type="entry name" value="TAT_signal"/>
</dbReference>
<proteinExistence type="predicted"/>
<sequence length="352" mass="36879">MRSARRVLGLLAGVAALTATGAHAQGAAPAADPLRTYIPTTISPEATAVYKAYRDYILAPQPVPKSDADLDALRVRADARGIPASEAIAKKLGAVVTARTLGGVPVLDILPRDYRDDGTLIIDVHGGGFISGSARSNLGGSATMAALTGKRVVSVDYAVAPRGNWRTVTDQVAAVYKALLDQGAKVGHIAMMGGSAGGNIIAATTLKIRDRGWPMPAALLMISPLSDFTEGGDTRRTLADADPALHPDQVRPGLDAYAAPADQKNPYVSPVYGDFGKGYPPVLIQGGTKEWLLSDMVRLHRAIKAAGGNSDLEIYEGMPHGFPGLMPDTPEGKAAAAEQLAFWKRYLPAARP</sequence>
<organism evidence="3 4">
    <name type="scientific">Sphingomonas lycopersici</name>
    <dbReference type="NCBI Taxonomy" id="2951807"/>
    <lineage>
        <taxon>Bacteria</taxon>
        <taxon>Pseudomonadati</taxon>
        <taxon>Pseudomonadota</taxon>
        <taxon>Alphaproteobacteria</taxon>
        <taxon>Sphingomonadales</taxon>
        <taxon>Sphingomonadaceae</taxon>
        <taxon>Sphingomonas</taxon>
    </lineage>
</organism>
<dbReference type="Pfam" id="PF07859">
    <property type="entry name" value="Abhydrolase_3"/>
    <property type="match status" value="1"/>
</dbReference>
<dbReference type="Proteomes" id="UP001165565">
    <property type="component" value="Unassembled WGS sequence"/>
</dbReference>
<protein>
    <submittedName>
        <fullName evidence="3">Alpha/beta hydrolase</fullName>
    </submittedName>
</protein>
<keyword evidence="3" id="KW-0378">Hydrolase</keyword>
<dbReference type="GO" id="GO:0005829">
    <property type="term" value="C:cytosol"/>
    <property type="evidence" value="ECO:0007669"/>
    <property type="project" value="TreeGrafter"/>
</dbReference>